<name>A0ABN6XRW8_9MICO</name>
<gene>
    <name evidence="3" type="ORF">GCM10025866_35130</name>
</gene>
<evidence type="ECO:0008006" key="5">
    <source>
        <dbReference type="Google" id="ProtNLM"/>
    </source>
</evidence>
<evidence type="ECO:0000256" key="2">
    <source>
        <dbReference type="SAM" id="Phobius"/>
    </source>
</evidence>
<keyword evidence="2" id="KW-0812">Transmembrane</keyword>
<proteinExistence type="predicted"/>
<keyword evidence="2" id="KW-1133">Transmembrane helix</keyword>
<dbReference type="SUPFAM" id="SSF48452">
    <property type="entry name" value="TPR-like"/>
    <property type="match status" value="1"/>
</dbReference>
<organism evidence="3 4">
    <name type="scientific">Naasia aerilata</name>
    <dbReference type="NCBI Taxonomy" id="1162966"/>
    <lineage>
        <taxon>Bacteria</taxon>
        <taxon>Bacillati</taxon>
        <taxon>Actinomycetota</taxon>
        <taxon>Actinomycetes</taxon>
        <taxon>Micrococcales</taxon>
        <taxon>Microbacteriaceae</taxon>
        <taxon>Naasia</taxon>
    </lineage>
</organism>
<sequence>MTDAPRRRLPPGLIGAGLMAFLLVLYLVLAGQRAVLFLTSGEPVAVAIGVALTVLPLLGAWALIRELLFGVRSQQLADRLNLEGQLPAADLPLRPSGRPERAAADAQFPAFREAVEQAPEDWRAWFRLGLAYDASGDRRRARQAVRQAIALSRRSRT</sequence>
<accession>A0ABN6XRW8</accession>
<dbReference type="Gene3D" id="1.25.40.10">
    <property type="entry name" value="Tetratricopeptide repeat domain"/>
    <property type="match status" value="1"/>
</dbReference>
<dbReference type="InterPro" id="IPR019734">
    <property type="entry name" value="TPR_rpt"/>
</dbReference>
<feature type="transmembrane region" description="Helical" evidence="2">
    <location>
        <begin position="44"/>
        <end position="64"/>
    </location>
</feature>
<evidence type="ECO:0000256" key="1">
    <source>
        <dbReference type="PROSITE-ProRule" id="PRU00339"/>
    </source>
</evidence>
<dbReference type="PROSITE" id="PS50005">
    <property type="entry name" value="TPR"/>
    <property type="match status" value="1"/>
</dbReference>
<keyword evidence="2" id="KW-0472">Membrane</keyword>
<dbReference type="InterPro" id="IPR011990">
    <property type="entry name" value="TPR-like_helical_dom_sf"/>
</dbReference>
<keyword evidence="1" id="KW-0802">TPR repeat</keyword>
<dbReference type="EMBL" id="AP027731">
    <property type="protein sequence ID" value="BDZ47604.1"/>
    <property type="molecule type" value="Genomic_DNA"/>
</dbReference>
<evidence type="ECO:0000313" key="3">
    <source>
        <dbReference type="EMBL" id="BDZ47604.1"/>
    </source>
</evidence>
<feature type="repeat" description="TPR" evidence="1">
    <location>
        <begin position="122"/>
        <end position="155"/>
    </location>
</feature>
<evidence type="ECO:0000313" key="4">
    <source>
        <dbReference type="Proteomes" id="UP001321498"/>
    </source>
</evidence>
<protein>
    <recommendedName>
        <fullName evidence="5">Tetratricopeptide repeat protein</fullName>
    </recommendedName>
</protein>
<reference evidence="4" key="1">
    <citation type="journal article" date="2019" name="Int. J. Syst. Evol. Microbiol.">
        <title>The Global Catalogue of Microorganisms (GCM) 10K type strain sequencing project: providing services to taxonomists for standard genome sequencing and annotation.</title>
        <authorList>
            <consortium name="The Broad Institute Genomics Platform"/>
            <consortium name="The Broad Institute Genome Sequencing Center for Infectious Disease"/>
            <person name="Wu L."/>
            <person name="Ma J."/>
        </authorList>
    </citation>
    <scope>NUCLEOTIDE SEQUENCE [LARGE SCALE GENOMIC DNA]</scope>
    <source>
        <strain evidence="4">NBRC 108725</strain>
    </source>
</reference>
<feature type="transmembrane region" description="Helical" evidence="2">
    <location>
        <begin position="12"/>
        <end position="32"/>
    </location>
</feature>
<dbReference type="Proteomes" id="UP001321498">
    <property type="component" value="Chromosome"/>
</dbReference>
<keyword evidence="4" id="KW-1185">Reference proteome</keyword>